<sequence length="130" mass="14918">MKKTHIIRTIFVVALAIGAQLSFAQREPMDPQKRAERVSADLKQVLTLDDATAKKIYDLELGRTQEALKIRETNAGDREAMRESMKGINEKFQTSLKGILSEDQFKKYQEWQAVEREKRGPRGGGNRKRK</sequence>
<dbReference type="Proteomes" id="UP000251993">
    <property type="component" value="Chromosome"/>
</dbReference>
<organism evidence="2 3">
    <name type="scientific">Runella rosea</name>
    <dbReference type="NCBI Taxonomy" id="2259595"/>
    <lineage>
        <taxon>Bacteria</taxon>
        <taxon>Pseudomonadati</taxon>
        <taxon>Bacteroidota</taxon>
        <taxon>Cytophagia</taxon>
        <taxon>Cytophagales</taxon>
        <taxon>Spirosomataceae</taxon>
        <taxon>Runella</taxon>
    </lineage>
</organism>
<evidence type="ECO:0000256" key="1">
    <source>
        <dbReference type="SAM" id="SignalP"/>
    </source>
</evidence>
<evidence type="ECO:0008006" key="4">
    <source>
        <dbReference type="Google" id="ProtNLM"/>
    </source>
</evidence>
<name>A0A344TQ15_9BACT</name>
<evidence type="ECO:0000313" key="2">
    <source>
        <dbReference type="EMBL" id="AXE20736.1"/>
    </source>
</evidence>
<feature type="signal peptide" evidence="1">
    <location>
        <begin position="1"/>
        <end position="24"/>
    </location>
</feature>
<accession>A0A344TQ15</accession>
<dbReference type="OrthoDB" id="961437at2"/>
<protein>
    <recommendedName>
        <fullName evidence="4">DUF4890 domain-containing protein</fullName>
    </recommendedName>
</protein>
<proteinExistence type="predicted"/>
<dbReference type="EMBL" id="CP030850">
    <property type="protein sequence ID" value="AXE20736.1"/>
    <property type="molecule type" value="Genomic_DNA"/>
</dbReference>
<gene>
    <name evidence="2" type="ORF">DR864_24870</name>
</gene>
<reference evidence="2 3" key="1">
    <citation type="submission" date="2018-07" db="EMBL/GenBank/DDBJ databases">
        <title>Genome sequencing of Runella.</title>
        <authorList>
            <person name="Baek M.-G."/>
            <person name="Yi H."/>
        </authorList>
    </citation>
    <scope>NUCLEOTIDE SEQUENCE [LARGE SCALE GENOMIC DNA]</scope>
    <source>
        <strain evidence="2 3">HYN0085</strain>
    </source>
</reference>
<feature type="chain" id="PRO_5016724284" description="DUF4890 domain-containing protein" evidence="1">
    <location>
        <begin position="25"/>
        <end position="130"/>
    </location>
</feature>
<keyword evidence="1" id="KW-0732">Signal</keyword>
<dbReference type="AlphaFoldDB" id="A0A344TQ15"/>
<dbReference type="RefSeq" id="WP_114069498.1">
    <property type="nucleotide sequence ID" value="NZ_CP030850.1"/>
</dbReference>
<dbReference type="KEGG" id="run:DR864_24870"/>
<keyword evidence="3" id="KW-1185">Reference proteome</keyword>
<evidence type="ECO:0000313" key="3">
    <source>
        <dbReference type="Proteomes" id="UP000251993"/>
    </source>
</evidence>